<proteinExistence type="inferred from homology"/>
<keyword evidence="3" id="KW-0378">Hydrolase</keyword>
<name>A0AAX6E3N6_IRIPA</name>
<gene>
    <name evidence="6" type="ORF">M6B38_210000</name>
</gene>
<dbReference type="PANTHER" id="PTHR22835:SF275">
    <property type="entry name" value="OS01G0331100 PROTEIN"/>
    <property type="match status" value="1"/>
</dbReference>
<evidence type="ECO:0000256" key="5">
    <source>
        <dbReference type="SAM" id="SignalP"/>
    </source>
</evidence>
<comment type="similarity">
    <text evidence="1">Belongs to the 'GDSL' lipolytic enzyme family.</text>
</comment>
<evidence type="ECO:0000313" key="7">
    <source>
        <dbReference type="Proteomes" id="UP001140949"/>
    </source>
</evidence>
<keyword evidence="2 5" id="KW-0732">Signal</keyword>
<evidence type="ECO:0000256" key="1">
    <source>
        <dbReference type="ARBA" id="ARBA00008668"/>
    </source>
</evidence>
<dbReference type="InterPro" id="IPR035669">
    <property type="entry name" value="SGNH_plant_lipase-like"/>
</dbReference>
<evidence type="ECO:0000256" key="2">
    <source>
        <dbReference type="ARBA" id="ARBA00022729"/>
    </source>
</evidence>
<evidence type="ECO:0000256" key="3">
    <source>
        <dbReference type="ARBA" id="ARBA00022801"/>
    </source>
</evidence>
<evidence type="ECO:0000313" key="6">
    <source>
        <dbReference type="EMBL" id="KAJ6798591.1"/>
    </source>
</evidence>
<dbReference type="InterPro" id="IPR036514">
    <property type="entry name" value="SGNH_hydro_sf"/>
</dbReference>
<accession>A0AAX6E3N6</accession>
<protein>
    <submittedName>
        <fullName evidence="6">GDSL esterase/lipase-like</fullName>
    </submittedName>
</protein>
<keyword evidence="4" id="KW-0325">Glycoprotein</keyword>
<keyword evidence="7" id="KW-1185">Reference proteome</keyword>
<dbReference type="CDD" id="cd01837">
    <property type="entry name" value="SGNH_plant_lipase_like"/>
    <property type="match status" value="1"/>
</dbReference>
<dbReference type="Gene3D" id="3.40.50.1110">
    <property type="entry name" value="SGNH hydrolase"/>
    <property type="match status" value="1"/>
</dbReference>
<dbReference type="SUPFAM" id="SSF52266">
    <property type="entry name" value="SGNH hydrolase"/>
    <property type="match status" value="1"/>
</dbReference>
<organism evidence="6 7">
    <name type="scientific">Iris pallida</name>
    <name type="common">Sweet iris</name>
    <dbReference type="NCBI Taxonomy" id="29817"/>
    <lineage>
        <taxon>Eukaryota</taxon>
        <taxon>Viridiplantae</taxon>
        <taxon>Streptophyta</taxon>
        <taxon>Embryophyta</taxon>
        <taxon>Tracheophyta</taxon>
        <taxon>Spermatophyta</taxon>
        <taxon>Magnoliopsida</taxon>
        <taxon>Liliopsida</taxon>
        <taxon>Asparagales</taxon>
        <taxon>Iridaceae</taxon>
        <taxon>Iridoideae</taxon>
        <taxon>Irideae</taxon>
        <taxon>Iris</taxon>
    </lineage>
</organism>
<dbReference type="Proteomes" id="UP001140949">
    <property type="component" value="Unassembled WGS sequence"/>
</dbReference>
<dbReference type="PANTHER" id="PTHR22835">
    <property type="entry name" value="ZINC FINGER FYVE DOMAIN CONTAINING PROTEIN"/>
    <property type="match status" value="1"/>
</dbReference>
<dbReference type="Pfam" id="PF00657">
    <property type="entry name" value="Lipase_GDSL"/>
    <property type="match status" value="1"/>
</dbReference>
<comment type="caution">
    <text evidence="6">The sequence shown here is derived from an EMBL/GenBank/DDBJ whole genome shotgun (WGS) entry which is preliminary data.</text>
</comment>
<reference evidence="6" key="2">
    <citation type="submission" date="2023-04" db="EMBL/GenBank/DDBJ databases">
        <authorList>
            <person name="Bruccoleri R.E."/>
            <person name="Oakeley E.J."/>
            <person name="Faust A.-M."/>
            <person name="Dessus-Babus S."/>
            <person name="Altorfer M."/>
            <person name="Burckhardt D."/>
            <person name="Oertli M."/>
            <person name="Naumann U."/>
            <person name="Petersen F."/>
            <person name="Wong J."/>
        </authorList>
    </citation>
    <scope>NUCLEOTIDE SEQUENCE</scope>
    <source>
        <strain evidence="6">GSM-AAB239-AS_SAM_17_03QT</strain>
        <tissue evidence="6">Leaf</tissue>
    </source>
</reference>
<evidence type="ECO:0000256" key="4">
    <source>
        <dbReference type="ARBA" id="ARBA00023180"/>
    </source>
</evidence>
<dbReference type="EMBL" id="JANAVB010040218">
    <property type="protein sequence ID" value="KAJ6798591.1"/>
    <property type="molecule type" value="Genomic_DNA"/>
</dbReference>
<reference evidence="6" key="1">
    <citation type="journal article" date="2023" name="GigaByte">
        <title>Genome assembly of the bearded iris, Iris pallida Lam.</title>
        <authorList>
            <person name="Bruccoleri R.E."/>
            <person name="Oakeley E.J."/>
            <person name="Faust A.M.E."/>
            <person name="Altorfer M."/>
            <person name="Dessus-Babus S."/>
            <person name="Burckhardt D."/>
            <person name="Oertli M."/>
            <person name="Naumann U."/>
            <person name="Petersen F."/>
            <person name="Wong J."/>
        </authorList>
    </citation>
    <scope>NUCLEOTIDE SEQUENCE</scope>
    <source>
        <strain evidence="6">GSM-AAB239-AS_SAM_17_03QT</strain>
    </source>
</reference>
<feature type="signal peptide" evidence="5">
    <location>
        <begin position="1"/>
        <end position="16"/>
    </location>
</feature>
<dbReference type="AlphaFoldDB" id="A0AAX6E3N6"/>
<feature type="chain" id="PRO_5043836670" evidence="5">
    <location>
        <begin position="17"/>
        <end position="410"/>
    </location>
</feature>
<dbReference type="GO" id="GO:0016788">
    <property type="term" value="F:hydrolase activity, acting on ester bonds"/>
    <property type="evidence" value="ECO:0007669"/>
    <property type="project" value="InterPro"/>
</dbReference>
<dbReference type="InterPro" id="IPR001087">
    <property type="entry name" value="GDSL"/>
</dbReference>
<sequence length="410" mass="44230">MPLLLLLLILSPPVSQPPPFNHSFHFILLKMNKEMGHRSPLLLLPSAVFSVLMAAAAAGTGISAAAGPSRCGSGGNAAVLFVFGDSNSDTGGLEAAMGLNAGLPSGRAFFHRPTGRFSDGRLILDFLCDSLNTSYLTPYLDSLGSGFRNGANFAVGGSATLPRYKLFSLHVQVLQFLHFKSRSLQPVARGSLGLISEEGFQKALYLIDIGQNDLSDSFALGLSYDQVIGKIPYFVSEIKDAIKTLYDNGGRNFWVHGTGPLGCLPQRLTLRRAAKGDLDTNGCVVSYNSAAKEFNLRLSDLCAQMGSELKDATVVYTDVYSIKYDLIANHTRYGFKSPLLSCCGYGGPPYNYNINITCGNPGSQACQNGLQYISWDGVHYTDAANSIAAAKLLSSDYSRPKLKFDYFCHH</sequence>